<dbReference type="InterPro" id="IPR007470">
    <property type="entry name" value="HemX"/>
</dbReference>
<accession>A0A7G8Q884</accession>
<dbReference type="KEGG" id="dtl:H8F01_07745"/>
<evidence type="ECO:0000256" key="1">
    <source>
        <dbReference type="SAM" id="Coils"/>
    </source>
</evidence>
<protein>
    <submittedName>
        <fullName evidence="4">Uroporphyrinogen-III C-methyltransferase</fullName>
    </submittedName>
</protein>
<dbReference type="EMBL" id="CP060412">
    <property type="protein sequence ID" value="QNK02992.1"/>
    <property type="molecule type" value="Genomic_DNA"/>
</dbReference>
<evidence type="ECO:0000313" key="5">
    <source>
        <dbReference type="Proteomes" id="UP000515873"/>
    </source>
</evidence>
<keyword evidence="4" id="KW-0489">Methyltransferase</keyword>
<keyword evidence="3" id="KW-0812">Transmembrane</keyword>
<dbReference type="PANTHER" id="PTHR38043:SF1">
    <property type="entry name" value="PROTEIN HEMX"/>
    <property type="match status" value="1"/>
</dbReference>
<proteinExistence type="predicted"/>
<dbReference type="Proteomes" id="UP000515873">
    <property type="component" value="Chromosome"/>
</dbReference>
<organism evidence="4 5">
    <name type="scientific">Dyella telluris</name>
    <dbReference type="NCBI Taxonomy" id="2763498"/>
    <lineage>
        <taxon>Bacteria</taxon>
        <taxon>Pseudomonadati</taxon>
        <taxon>Pseudomonadota</taxon>
        <taxon>Gammaproteobacteria</taxon>
        <taxon>Lysobacterales</taxon>
        <taxon>Rhodanobacteraceae</taxon>
        <taxon>Dyella</taxon>
    </lineage>
</organism>
<feature type="compositionally biased region" description="Low complexity" evidence="2">
    <location>
        <begin position="21"/>
        <end position="33"/>
    </location>
</feature>
<sequence>MSQDDSIPESGAPEGTRSDTSSRPARSAPPARRGSGTLAVALLISLVAAGGAGYVGWRQWQQEQGSVANHAATDALKQRVDTLESAFSASDSERNLLRQRLGDADQVNRSLREEVLGQAERMRNLEDAVAKLSEKTLSGHDAMLLDETESLLRMAKERYDLFHDAQGALDAYALADQALAAVNDDAFSGLRQSIGAEREALTKSKAGNLDTSLSTLSHLRASMTELPLKPLDSTANDTSGSGWSRIMGALNNVVKVQRTNGAPLSVADARFARELTAIDLAQAQAALLASDRDAYIAALKRADAGLAGQFDEAAAPVQQAREQLASLIAQAPGAPVQLGAALGELRNLRAVHALKPASSSSVGARP</sequence>
<keyword evidence="3" id="KW-1133">Transmembrane helix</keyword>
<evidence type="ECO:0000313" key="4">
    <source>
        <dbReference type="EMBL" id="QNK02992.1"/>
    </source>
</evidence>
<keyword evidence="4" id="KW-0808">Transferase</keyword>
<feature type="region of interest" description="Disordered" evidence="2">
    <location>
        <begin position="1"/>
        <end position="33"/>
    </location>
</feature>
<evidence type="ECO:0000256" key="3">
    <source>
        <dbReference type="SAM" id="Phobius"/>
    </source>
</evidence>
<evidence type="ECO:0000256" key="2">
    <source>
        <dbReference type="SAM" id="MobiDB-lite"/>
    </source>
</evidence>
<dbReference type="GO" id="GO:0008168">
    <property type="term" value="F:methyltransferase activity"/>
    <property type="evidence" value="ECO:0007669"/>
    <property type="project" value="UniProtKB-KW"/>
</dbReference>
<dbReference type="GO" id="GO:0032259">
    <property type="term" value="P:methylation"/>
    <property type="evidence" value="ECO:0007669"/>
    <property type="project" value="UniProtKB-KW"/>
</dbReference>
<dbReference type="PANTHER" id="PTHR38043">
    <property type="entry name" value="PROTEIN HEMX"/>
    <property type="match status" value="1"/>
</dbReference>
<dbReference type="AlphaFoldDB" id="A0A7G8Q884"/>
<dbReference type="Pfam" id="PF04375">
    <property type="entry name" value="HemX"/>
    <property type="match status" value="1"/>
</dbReference>
<keyword evidence="5" id="KW-1185">Reference proteome</keyword>
<feature type="transmembrane region" description="Helical" evidence="3">
    <location>
        <begin position="36"/>
        <end position="57"/>
    </location>
</feature>
<feature type="coiled-coil region" evidence="1">
    <location>
        <begin position="108"/>
        <end position="135"/>
    </location>
</feature>
<gene>
    <name evidence="4" type="ORF">H8F01_07745</name>
</gene>
<dbReference type="RefSeq" id="WP_187058419.1">
    <property type="nucleotide sequence ID" value="NZ_CP060412.1"/>
</dbReference>
<keyword evidence="3" id="KW-0472">Membrane</keyword>
<name>A0A7G8Q884_9GAMM</name>
<keyword evidence="1" id="KW-0175">Coiled coil</keyword>
<reference evidence="4 5" key="1">
    <citation type="submission" date="2020-08" db="EMBL/GenBank/DDBJ databases">
        <title>Dyella sp. G9 isolated from forest soil.</title>
        <authorList>
            <person name="Fu J."/>
            <person name="Qiu L."/>
        </authorList>
    </citation>
    <scope>NUCLEOTIDE SEQUENCE [LARGE SCALE GENOMIC DNA]</scope>
    <source>
        <strain evidence="4 5">G9</strain>
    </source>
</reference>